<dbReference type="CDD" id="cd16442">
    <property type="entry name" value="BPL"/>
    <property type="match status" value="1"/>
</dbReference>
<evidence type="ECO:0000313" key="5">
    <source>
        <dbReference type="EMBL" id="MCQ6962180.1"/>
    </source>
</evidence>
<gene>
    <name evidence="5" type="ORF">PV02_03330</name>
</gene>
<dbReference type="InterPro" id="IPR008988">
    <property type="entry name" value="Transcriptional_repressor_C"/>
</dbReference>
<keyword evidence="3" id="KW-0067">ATP-binding</keyword>
<dbReference type="PANTHER" id="PTHR12835">
    <property type="entry name" value="BIOTIN PROTEIN LIGASE"/>
    <property type="match status" value="1"/>
</dbReference>
<dbReference type="EMBL" id="JTEO01000002">
    <property type="protein sequence ID" value="MCQ6962180.1"/>
    <property type="molecule type" value="Genomic_DNA"/>
</dbReference>
<organism evidence="5 6">
    <name type="scientific">Methanolobus chelungpuianus</name>
    <dbReference type="NCBI Taxonomy" id="502115"/>
    <lineage>
        <taxon>Archaea</taxon>
        <taxon>Methanobacteriati</taxon>
        <taxon>Methanobacteriota</taxon>
        <taxon>Stenosarchaea group</taxon>
        <taxon>Methanomicrobia</taxon>
        <taxon>Methanosarcinales</taxon>
        <taxon>Methanosarcinaceae</taxon>
        <taxon>Methanolobus</taxon>
    </lineage>
</organism>
<dbReference type="InterPro" id="IPR004143">
    <property type="entry name" value="BPL_LPL_catalytic"/>
</dbReference>
<feature type="domain" description="BPL/LPL catalytic" evidence="4">
    <location>
        <begin position="70"/>
        <end position="258"/>
    </location>
</feature>
<accession>A0AAE3KW15</accession>
<dbReference type="HAMAP" id="MF_00978">
    <property type="entry name" value="Bifunct_BirA"/>
    <property type="match status" value="1"/>
</dbReference>
<dbReference type="Pfam" id="PF03099">
    <property type="entry name" value="BPL_LplA_LipB"/>
    <property type="match status" value="1"/>
</dbReference>
<dbReference type="GO" id="GO:0004077">
    <property type="term" value="F:biotin--[biotin carboxyl-carrier protein] ligase activity"/>
    <property type="evidence" value="ECO:0007669"/>
    <property type="project" value="InterPro"/>
</dbReference>
<dbReference type="SUPFAM" id="SSF50037">
    <property type="entry name" value="C-terminal domain of transcriptional repressors"/>
    <property type="match status" value="1"/>
</dbReference>
<evidence type="ECO:0000256" key="1">
    <source>
        <dbReference type="ARBA" id="ARBA00022598"/>
    </source>
</evidence>
<dbReference type="InterPro" id="IPR004408">
    <property type="entry name" value="Biotin_CoA_COase_ligase"/>
</dbReference>
<dbReference type="InterPro" id="IPR036390">
    <property type="entry name" value="WH_DNA-bd_sf"/>
</dbReference>
<dbReference type="SUPFAM" id="SSF46785">
    <property type="entry name" value="Winged helix' DNA-binding domain"/>
    <property type="match status" value="1"/>
</dbReference>
<dbReference type="InterPro" id="IPR045864">
    <property type="entry name" value="aa-tRNA-synth_II/BPL/LPL"/>
</dbReference>
<dbReference type="InterPro" id="IPR013196">
    <property type="entry name" value="HTH_11"/>
</dbReference>
<name>A0AAE3KW15_9EURY</name>
<evidence type="ECO:0000256" key="2">
    <source>
        <dbReference type="ARBA" id="ARBA00022741"/>
    </source>
</evidence>
<dbReference type="GO" id="GO:0006355">
    <property type="term" value="P:regulation of DNA-templated transcription"/>
    <property type="evidence" value="ECO:0007669"/>
    <property type="project" value="InterPro"/>
</dbReference>
<dbReference type="InterPro" id="IPR003142">
    <property type="entry name" value="BPL_C"/>
</dbReference>
<reference evidence="5 6" key="1">
    <citation type="journal article" date="2011" name="Appl. Environ. Microbiol.">
        <title>Methanogenic archaea isolated from Taiwan's Chelungpu fault.</title>
        <authorList>
            <person name="Wu S.Y."/>
            <person name="Lai M.C."/>
        </authorList>
    </citation>
    <scope>NUCLEOTIDE SEQUENCE [LARGE SCALE GENOMIC DNA]</scope>
    <source>
        <strain evidence="5 6">St545Mb</strain>
    </source>
</reference>
<dbReference type="NCBIfam" id="TIGR00121">
    <property type="entry name" value="birA_ligase"/>
    <property type="match status" value="1"/>
</dbReference>
<dbReference type="Pfam" id="PF08279">
    <property type="entry name" value="HTH_11"/>
    <property type="match status" value="1"/>
</dbReference>
<protein>
    <submittedName>
        <fullName evidence="5">Biotin operon repressor</fullName>
    </submittedName>
</protein>
<sequence>MNDNKTEIIRILKAAGNKAVSGQEIGAKLGITRAMVWKYVRDIRKEGYDIQSSPKIGYTLISSPDMLYPEQIKIGLETSLFGREIVYYDEIESTNSIAKDIANRYPEGTMVIAETQKKGRGRLGSEWQSTPGGIWFSLILKPSIPLEYAPRITLVAGLAVAKSLRRFGVDARIKWPNDVLINGKKVCGILTEVDAEVEKVDYLVLGIGINANVRMKDFREDVKESSTSLEAELGKPVNRIELIKDLLYELEQQYIKFKTQQFSNIVSEWISLSDTIGKEVTVTTPVKIIEGKAVGVTDKGALLVKTRNNTREEIIAGRCRYAKT</sequence>
<dbReference type="Gene3D" id="2.30.30.100">
    <property type="match status" value="1"/>
</dbReference>
<dbReference type="InterPro" id="IPR036388">
    <property type="entry name" value="WH-like_DNA-bd_sf"/>
</dbReference>
<dbReference type="Proteomes" id="UP001206983">
    <property type="component" value="Unassembled WGS sequence"/>
</dbReference>
<dbReference type="RefSeq" id="WP_256621948.1">
    <property type="nucleotide sequence ID" value="NZ_JTEO01000002.1"/>
</dbReference>
<dbReference type="AlphaFoldDB" id="A0AAE3KW15"/>
<dbReference type="Gene3D" id="3.30.930.10">
    <property type="entry name" value="Bira Bifunctional Protein, Domain 2"/>
    <property type="match status" value="1"/>
</dbReference>
<dbReference type="InterPro" id="IPR030855">
    <property type="entry name" value="Bifunct_BirA"/>
</dbReference>
<evidence type="ECO:0000313" key="6">
    <source>
        <dbReference type="Proteomes" id="UP001206983"/>
    </source>
</evidence>
<dbReference type="PROSITE" id="PS51733">
    <property type="entry name" value="BPL_LPL_CATALYTIC"/>
    <property type="match status" value="1"/>
</dbReference>
<dbReference type="SUPFAM" id="SSF55681">
    <property type="entry name" value="Class II aaRS and biotin synthetases"/>
    <property type="match status" value="1"/>
</dbReference>
<evidence type="ECO:0000259" key="4">
    <source>
        <dbReference type="PROSITE" id="PS51733"/>
    </source>
</evidence>
<dbReference type="PANTHER" id="PTHR12835:SF5">
    <property type="entry name" value="BIOTIN--PROTEIN LIGASE"/>
    <property type="match status" value="1"/>
</dbReference>
<evidence type="ECO:0000256" key="3">
    <source>
        <dbReference type="ARBA" id="ARBA00022840"/>
    </source>
</evidence>
<keyword evidence="6" id="KW-1185">Reference proteome</keyword>
<keyword evidence="2" id="KW-0547">Nucleotide-binding</keyword>
<dbReference type="GO" id="GO:0005737">
    <property type="term" value="C:cytoplasm"/>
    <property type="evidence" value="ECO:0007669"/>
    <property type="project" value="TreeGrafter"/>
</dbReference>
<dbReference type="Gene3D" id="1.10.10.10">
    <property type="entry name" value="Winged helix-like DNA-binding domain superfamily/Winged helix DNA-binding domain"/>
    <property type="match status" value="1"/>
</dbReference>
<proteinExistence type="inferred from homology"/>
<dbReference type="Pfam" id="PF02237">
    <property type="entry name" value="BPL_C"/>
    <property type="match status" value="1"/>
</dbReference>
<keyword evidence="1" id="KW-0436">Ligase</keyword>
<comment type="caution">
    <text evidence="5">The sequence shown here is derived from an EMBL/GenBank/DDBJ whole genome shotgun (WGS) entry which is preliminary data.</text>
</comment>
<dbReference type="GO" id="GO:0005524">
    <property type="term" value="F:ATP binding"/>
    <property type="evidence" value="ECO:0007669"/>
    <property type="project" value="UniProtKB-KW"/>
</dbReference>